<protein>
    <submittedName>
        <fullName evidence="3">Uncharacterized protein</fullName>
    </submittedName>
</protein>
<evidence type="ECO:0000256" key="2">
    <source>
        <dbReference type="SAM" id="Phobius"/>
    </source>
</evidence>
<sequence length="514" mass="56746">MDPTGSQGYSDQNTPNGQDLPSRSASQASDNHLEHVEFIEGQASPPLNATRTPSPLDGEAVYSALPPGLADQLAMYHQYMNRIIEIAELAYNTIERLEGEYRRLASVNNDIAHFMAALQASGEGSVDGGGENSNSNSNSNGGSGEGGDGSGEANLRFNRLTLAGTLSIYLNKFPGDTPEDLLTTFGVHAENNNIPDIRILSHILELLLKETEWVEINILGNDPVQLRNFKRGENSKMGREIRSLRSLVESYTQIREELRQKHGIIMAPIKLPAHFEEFYGDDDDDYDEIDNEFQGEEYDDENVDGDEESTEHNYDEQSTKSSLGDVSLESLQDEQSYEPFLDQVSLESSQDQQSSDSSLDQISLDFSQDQESSEFSEEIFYDAEPSSESSNGSEKSEDIAVNQVETKKAGILIKTQDIKVNQLEAKKNEVSIKTQDVDDKALLGPIDNADTVDEANEEPPPRSIEKTGIFEEAPGILLLQQQQQRAEPGFKLFPHIVTLAIGIAIGVGFNFLLK</sequence>
<reference evidence="3 4" key="1">
    <citation type="submission" date="2019-06" db="EMBL/GenBank/DDBJ databases">
        <authorList>
            <person name="Palmer J.M."/>
        </authorList>
    </citation>
    <scope>NUCLEOTIDE SEQUENCE [LARGE SCALE GENOMIC DNA]</scope>
    <source>
        <strain evidence="3 4">TWF788</strain>
    </source>
</reference>
<organism evidence="3 4">
    <name type="scientific">Orbilia oligospora</name>
    <name type="common">Nematode-trapping fungus</name>
    <name type="synonym">Arthrobotrys oligospora</name>
    <dbReference type="NCBI Taxonomy" id="2813651"/>
    <lineage>
        <taxon>Eukaryota</taxon>
        <taxon>Fungi</taxon>
        <taxon>Dikarya</taxon>
        <taxon>Ascomycota</taxon>
        <taxon>Pezizomycotina</taxon>
        <taxon>Orbiliomycetes</taxon>
        <taxon>Orbiliales</taxon>
        <taxon>Orbiliaceae</taxon>
        <taxon>Orbilia</taxon>
    </lineage>
</organism>
<proteinExistence type="predicted"/>
<feature type="compositionally biased region" description="Polar residues" evidence="1">
    <location>
        <begin position="1"/>
        <end position="30"/>
    </location>
</feature>
<evidence type="ECO:0000313" key="4">
    <source>
        <dbReference type="Proteomes" id="UP000479691"/>
    </source>
</evidence>
<feature type="compositionally biased region" description="Low complexity" evidence="1">
    <location>
        <begin position="384"/>
        <end position="393"/>
    </location>
</feature>
<evidence type="ECO:0000256" key="1">
    <source>
        <dbReference type="SAM" id="MobiDB-lite"/>
    </source>
</evidence>
<feature type="region of interest" description="Disordered" evidence="1">
    <location>
        <begin position="295"/>
        <end position="324"/>
    </location>
</feature>
<feature type="compositionally biased region" description="Acidic residues" evidence="1">
    <location>
        <begin position="295"/>
        <end position="309"/>
    </location>
</feature>
<evidence type="ECO:0000313" key="3">
    <source>
        <dbReference type="EMBL" id="KAF3166293.1"/>
    </source>
</evidence>
<accession>A0A7C8KAW3</accession>
<comment type="caution">
    <text evidence="3">The sequence shown here is derived from an EMBL/GenBank/DDBJ whole genome shotgun (WGS) entry which is preliminary data.</text>
</comment>
<keyword evidence="2" id="KW-0472">Membrane</keyword>
<feature type="transmembrane region" description="Helical" evidence="2">
    <location>
        <begin position="492"/>
        <end position="513"/>
    </location>
</feature>
<feature type="compositionally biased region" description="Gly residues" evidence="1">
    <location>
        <begin position="141"/>
        <end position="150"/>
    </location>
</feature>
<keyword evidence="2" id="KW-0812">Transmembrane</keyword>
<feature type="region of interest" description="Disordered" evidence="1">
    <location>
        <begin position="366"/>
        <end position="398"/>
    </location>
</feature>
<dbReference type="AlphaFoldDB" id="A0A7C8KAW3"/>
<feature type="compositionally biased region" description="Acidic residues" evidence="1">
    <location>
        <begin position="371"/>
        <end position="381"/>
    </location>
</feature>
<name>A0A7C8KAW3_ORBOL</name>
<dbReference type="EMBL" id="JAABOE010000100">
    <property type="protein sequence ID" value="KAF3166293.1"/>
    <property type="molecule type" value="Genomic_DNA"/>
</dbReference>
<gene>
    <name evidence="3" type="ORF">TWF788_000546</name>
</gene>
<feature type="region of interest" description="Disordered" evidence="1">
    <location>
        <begin position="1"/>
        <end position="31"/>
    </location>
</feature>
<dbReference type="Proteomes" id="UP000479691">
    <property type="component" value="Unassembled WGS sequence"/>
</dbReference>
<keyword evidence="2" id="KW-1133">Transmembrane helix</keyword>
<feature type="region of interest" description="Disordered" evidence="1">
    <location>
        <begin position="122"/>
        <end position="151"/>
    </location>
</feature>